<sequence length="241" mass="25113">MSRILIAVAALLACTACLAAGCTGAPPKPVRSCGLVVDATSFSRNTDVPQKLKAAVPKFLGGCDRVAFGVISGAIGASDCRHEPMGLVAGPEDNAQDNPTRAGQINLQRKVSAVKTMNDLLACALGEKATRNGSDVIGALIGTARQAGALDGSAKLLVISDMAHRTKELNLYTAEIGSPAERLAIISGLQQANRLPQLSGVHVTIIGFGIGVTPEAVRQQQIRDFWDLLFQKSGALPVTYL</sequence>
<organism evidence="2 3">
    <name type="scientific">Sphaerisporangium flaviroseum</name>
    <dbReference type="NCBI Taxonomy" id="509199"/>
    <lineage>
        <taxon>Bacteria</taxon>
        <taxon>Bacillati</taxon>
        <taxon>Actinomycetota</taxon>
        <taxon>Actinomycetes</taxon>
        <taxon>Streptosporangiales</taxon>
        <taxon>Streptosporangiaceae</taxon>
        <taxon>Sphaerisporangium</taxon>
    </lineage>
</organism>
<evidence type="ECO:0008006" key="4">
    <source>
        <dbReference type="Google" id="ProtNLM"/>
    </source>
</evidence>
<reference evidence="3" key="1">
    <citation type="journal article" date="2019" name="Int. J. Syst. Evol. Microbiol.">
        <title>The Global Catalogue of Microorganisms (GCM) 10K type strain sequencing project: providing services to taxonomists for standard genome sequencing and annotation.</title>
        <authorList>
            <consortium name="The Broad Institute Genomics Platform"/>
            <consortium name="The Broad Institute Genome Sequencing Center for Infectious Disease"/>
            <person name="Wu L."/>
            <person name="Ma J."/>
        </authorList>
    </citation>
    <scope>NUCLEOTIDE SEQUENCE [LARGE SCALE GENOMIC DNA]</scope>
    <source>
        <strain evidence="3">JCM 16908</strain>
    </source>
</reference>
<dbReference type="RefSeq" id="WP_344949278.1">
    <property type="nucleotide sequence ID" value="NZ_BAAAZR010000036.1"/>
</dbReference>
<proteinExistence type="predicted"/>
<evidence type="ECO:0000313" key="3">
    <source>
        <dbReference type="Proteomes" id="UP001500888"/>
    </source>
</evidence>
<feature type="signal peptide" evidence="1">
    <location>
        <begin position="1"/>
        <end position="19"/>
    </location>
</feature>
<comment type="caution">
    <text evidence="2">The sequence shown here is derived from an EMBL/GenBank/DDBJ whole genome shotgun (WGS) entry which is preliminary data.</text>
</comment>
<name>A0ABP7J5W0_9ACTN</name>
<keyword evidence="3" id="KW-1185">Reference proteome</keyword>
<gene>
    <name evidence="2" type="ORF">GCM10022226_65410</name>
</gene>
<protein>
    <recommendedName>
        <fullName evidence="4">VWA domain-containing protein</fullName>
    </recommendedName>
</protein>
<evidence type="ECO:0000313" key="2">
    <source>
        <dbReference type="EMBL" id="GAA3834779.1"/>
    </source>
</evidence>
<keyword evidence="1" id="KW-0732">Signal</keyword>
<dbReference type="Proteomes" id="UP001500888">
    <property type="component" value="Unassembled WGS sequence"/>
</dbReference>
<dbReference type="PROSITE" id="PS51257">
    <property type="entry name" value="PROKAR_LIPOPROTEIN"/>
    <property type="match status" value="1"/>
</dbReference>
<accession>A0ABP7J5W0</accession>
<evidence type="ECO:0000256" key="1">
    <source>
        <dbReference type="SAM" id="SignalP"/>
    </source>
</evidence>
<dbReference type="EMBL" id="BAAAZR010000036">
    <property type="protein sequence ID" value="GAA3834779.1"/>
    <property type="molecule type" value="Genomic_DNA"/>
</dbReference>
<feature type="chain" id="PRO_5046649224" description="VWA domain-containing protein" evidence="1">
    <location>
        <begin position="20"/>
        <end position="241"/>
    </location>
</feature>